<dbReference type="EMBL" id="GBRH01204708">
    <property type="protein sequence ID" value="JAD93187.1"/>
    <property type="molecule type" value="Transcribed_RNA"/>
</dbReference>
<name>A0A0A9EB26_ARUDO</name>
<sequence length="40" mass="4559">MPAMIVIGSQERNTIYFRVYLCFPCLIGATPTRQRRAGEV</sequence>
<evidence type="ECO:0000313" key="1">
    <source>
        <dbReference type="EMBL" id="JAD93187.1"/>
    </source>
</evidence>
<reference evidence="1" key="1">
    <citation type="submission" date="2014-09" db="EMBL/GenBank/DDBJ databases">
        <authorList>
            <person name="Magalhaes I.L.F."/>
            <person name="Oliveira U."/>
            <person name="Santos F.R."/>
            <person name="Vidigal T.H.D.A."/>
            <person name="Brescovit A.D."/>
            <person name="Santos A.J."/>
        </authorList>
    </citation>
    <scope>NUCLEOTIDE SEQUENCE</scope>
    <source>
        <tissue evidence="1">Shoot tissue taken approximately 20 cm above the soil surface</tissue>
    </source>
</reference>
<organism evidence="1">
    <name type="scientific">Arundo donax</name>
    <name type="common">Giant reed</name>
    <name type="synonym">Donax arundinaceus</name>
    <dbReference type="NCBI Taxonomy" id="35708"/>
    <lineage>
        <taxon>Eukaryota</taxon>
        <taxon>Viridiplantae</taxon>
        <taxon>Streptophyta</taxon>
        <taxon>Embryophyta</taxon>
        <taxon>Tracheophyta</taxon>
        <taxon>Spermatophyta</taxon>
        <taxon>Magnoliopsida</taxon>
        <taxon>Liliopsida</taxon>
        <taxon>Poales</taxon>
        <taxon>Poaceae</taxon>
        <taxon>PACMAD clade</taxon>
        <taxon>Arundinoideae</taxon>
        <taxon>Arundineae</taxon>
        <taxon>Arundo</taxon>
    </lineage>
</organism>
<accession>A0A0A9EB26</accession>
<dbReference type="AlphaFoldDB" id="A0A0A9EB26"/>
<protein>
    <submittedName>
        <fullName evidence="1">Uncharacterized protein</fullName>
    </submittedName>
</protein>
<proteinExistence type="predicted"/>
<reference evidence="1" key="2">
    <citation type="journal article" date="2015" name="Data Brief">
        <title>Shoot transcriptome of the giant reed, Arundo donax.</title>
        <authorList>
            <person name="Barrero R.A."/>
            <person name="Guerrero F.D."/>
            <person name="Moolhuijzen P."/>
            <person name="Goolsby J.A."/>
            <person name="Tidwell J."/>
            <person name="Bellgard S.E."/>
            <person name="Bellgard M.I."/>
        </authorList>
    </citation>
    <scope>NUCLEOTIDE SEQUENCE</scope>
    <source>
        <tissue evidence="1">Shoot tissue taken approximately 20 cm above the soil surface</tissue>
    </source>
</reference>